<keyword evidence="1" id="KW-1133">Transmembrane helix</keyword>
<keyword evidence="1" id="KW-0472">Membrane</keyword>
<evidence type="ECO:0000256" key="1">
    <source>
        <dbReference type="SAM" id="Phobius"/>
    </source>
</evidence>
<name>A0A346NKA2_9ALTE</name>
<protein>
    <submittedName>
        <fullName evidence="2">Uncharacterized protein</fullName>
    </submittedName>
</protein>
<organism evidence="2 3">
    <name type="scientific">Salinimonas sediminis</name>
    <dbReference type="NCBI Taxonomy" id="2303538"/>
    <lineage>
        <taxon>Bacteria</taxon>
        <taxon>Pseudomonadati</taxon>
        <taxon>Pseudomonadota</taxon>
        <taxon>Gammaproteobacteria</taxon>
        <taxon>Alteromonadales</taxon>
        <taxon>Alteromonadaceae</taxon>
        <taxon>Alteromonas/Salinimonas group</taxon>
        <taxon>Salinimonas</taxon>
    </lineage>
</organism>
<proteinExistence type="predicted"/>
<evidence type="ECO:0000313" key="3">
    <source>
        <dbReference type="Proteomes" id="UP000262073"/>
    </source>
</evidence>
<keyword evidence="1" id="KW-0812">Transmembrane</keyword>
<dbReference type="EMBL" id="CP031769">
    <property type="protein sequence ID" value="AXR05959.1"/>
    <property type="molecule type" value="Genomic_DNA"/>
</dbReference>
<keyword evidence="3" id="KW-1185">Reference proteome</keyword>
<accession>A0A346NKA2</accession>
<reference evidence="2 3" key="1">
    <citation type="submission" date="2018-08" db="EMBL/GenBank/DDBJ databases">
        <title>Salinimonas sediminis sp. nov., a piezophilic bacterium isolated from a deep-sea sediment sample from the New Britain Trench.</title>
        <authorList>
            <person name="Cao J."/>
        </authorList>
    </citation>
    <scope>NUCLEOTIDE SEQUENCE [LARGE SCALE GENOMIC DNA]</scope>
    <source>
        <strain evidence="2 3">N102</strain>
    </source>
</reference>
<dbReference type="AlphaFoldDB" id="A0A346NKA2"/>
<evidence type="ECO:0000313" key="2">
    <source>
        <dbReference type="EMBL" id="AXR05959.1"/>
    </source>
</evidence>
<gene>
    <name evidence="2" type="ORF">D0Y50_05935</name>
</gene>
<feature type="transmembrane region" description="Helical" evidence="1">
    <location>
        <begin position="21"/>
        <end position="42"/>
    </location>
</feature>
<sequence>MLAGEKVIIHTEKNYHLKAKIYSLIGVLVTILSGTFLFLKVIKVALLTGQKAMARAQQSGNTVRWYRLSGVHDVKHPQANHEQIVIAVAVIWLCKAFSPGLKTVTQK</sequence>
<dbReference type="Proteomes" id="UP000262073">
    <property type="component" value="Chromosome"/>
</dbReference>
<dbReference type="KEGG" id="salm:D0Y50_05935"/>